<dbReference type="GO" id="GO:0019171">
    <property type="term" value="F:(3R)-hydroxyacyl-[acyl-carrier-protein] dehydratase activity"/>
    <property type="evidence" value="ECO:0007669"/>
    <property type="project" value="TreeGrafter"/>
</dbReference>
<protein>
    <recommendedName>
        <fullName evidence="1">MaoC-like domain-containing protein</fullName>
    </recommendedName>
</protein>
<keyword evidence="3" id="KW-1185">Reference proteome</keyword>
<evidence type="ECO:0000313" key="3">
    <source>
        <dbReference type="Proteomes" id="UP001153636"/>
    </source>
</evidence>
<gene>
    <name evidence="2" type="ORF">PSYICH_LOCUS10664</name>
</gene>
<reference evidence="2" key="1">
    <citation type="submission" date="2022-01" db="EMBL/GenBank/DDBJ databases">
        <authorList>
            <person name="King R."/>
        </authorList>
    </citation>
    <scope>NUCLEOTIDE SEQUENCE</scope>
</reference>
<dbReference type="CDD" id="cd03449">
    <property type="entry name" value="R_hydratase"/>
    <property type="match status" value="1"/>
</dbReference>
<dbReference type="SUPFAM" id="SSF54637">
    <property type="entry name" value="Thioesterase/thiol ester dehydrase-isomerase"/>
    <property type="match status" value="1"/>
</dbReference>
<dbReference type="Gene3D" id="3.10.129.10">
    <property type="entry name" value="Hotdog Thioesterase"/>
    <property type="match status" value="1"/>
</dbReference>
<dbReference type="OrthoDB" id="201709at2759"/>
<feature type="domain" description="MaoC-like" evidence="1">
    <location>
        <begin position="23"/>
        <end position="111"/>
    </location>
</feature>
<evidence type="ECO:0000259" key="1">
    <source>
        <dbReference type="Pfam" id="PF01575"/>
    </source>
</evidence>
<accession>A0A9P0GE95</accession>
<name>A0A9P0GE95_9CUCU</name>
<dbReference type="InterPro" id="IPR029069">
    <property type="entry name" value="HotDog_dom_sf"/>
</dbReference>
<dbReference type="InterPro" id="IPR002539">
    <property type="entry name" value="MaoC-like_dom"/>
</dbReference>
<dbReference type="PANTHER" id="PTHR43437">
    <property type="entry name" value="HYDROXYACYL-THIOESTER DEHYDRATASE TYPE 2, MITOCHONDRIAL-RELATED"/>
    <property type="match status" value="1"/>
</dbReference>
<dbReference type="Pfam" id="PF01575">
    <property type="entry name" value="MaoC_dehydratas"/>
    <property type="match status" value="1"/>
</dbReference>
<dbReference type="GO" id="GO:0018812">
    <property type="term" value="F:3-hydroxyacyl-CoA dehydratase activity"/>
    <property type="evidence" value="ECO:0007669"/>
    <property type="project" value="UniProtKB-ARBA"/>
</dbReference>
<dbReference type="Proteomes" id="UP001153636">
    <property type="component" value="Chromosome 4"/>
</dbReference>
<sequence length="136" mass="15129">MRILRRFSNVISKLKSIKIGEEVTISRQITKEDLEKFTLVSGDTNPIHSIHGENAVVHGAFLNSIVSSVIGTKLPGPGTIVVQQILNFPNKCYVNETVITTVKIVECRKIIKVDFSCEVDKNKVVLYGTAKLMMNK</sequence>
<dbReference type="AlphaFoldDB" id="A0A9P0GE95"/>
<dbReference type="EMBL" id="OV651816">
    <property type="protein sequence ID" value="CAH1110268.1"/>
    <property type="molecule type" value="Genomic_DNA"/>
</dbReference>
<organism evidence="2 3">
    <name type="scientific">Psylliodes chrysocephalus</name>
    <dbReference type="NCBI Taxonomy" id="3402493"/>
    <lineage>
        <taxon>Eukaryota</taxon>
        <taxon>Metazoa</taxon>
        <taxon>Ecdysozoa</taxon>
        <taxon>Arthropoda</taxon>
        <taxon>Hexapoda</taxon>
        <taxon>Insecta</taxon>
        <taxon>Pterygota</taxon>
        <taxon>Neoptera</taxon>
        <taxon>Endopterygota</taxon>
        <taxon>Coleoptera</taxon>
        <taxon>Polyphaga</taxon>
        <taxon>Cucujiformia</taxon>
        <taxon>Chrysomeloidea</taxon>
        <taxon>Chrysomelidae</taxon>
        <taxon>Galerucinae</taxon>
        <taxon>Alticini</taxon>
        <taxon>Psylliodes</taxon>
    </lineage>
</organism>
<dbReference type="GO" id="GO:0006633">
    <property type="term" value="P:fatty acid biosynthetic process"/>
    <property type="evidence" value="ECO:0007669"/>
    <property type="project" value="TreeGrafter"/>
</dbReference>
<dbReference type="PANTHER" id="PTHR43437:SF3">
    <property type="entry name" value="HYDROXYACYL-THIOESTER DEHYDRATASE TYPE 2, MITOCHONDRIAL"/>
    <property type="match status" value="1"/>
</dbReference>
<evidence type="ECO:0000313" key="2">
    <source>
        <dbReference type="EMBL" id="CAH1110268.1"/>
    </source>
</evidence>
<dbReference type="InterPro" id="IPR050965">
    <property type="entry name" value="UPF0336/Enoyl-CoA_hydratase"/>
</dbReference>
<proteinExistence type="predicted"/>
<dbReference type="GO" id="GO:0005739">
    <property type="term" value="C:mitochondrion"/>
    <property type="evidence" value="ECO:0007669"/>
    <property type="project" value="TreeGrafter"/>
</dbReference>